<evidence type="ECO:0000256" key="1">
    <source>
        <dbReference type="SAM" id="SignalP"/>
    </source>
</evidence>
<dbReference type="AlphaFoldDB" id="A0A1B1SB27"/>
<keyword evidence="5" id="KW-1185">Reference proteome</keyword>
<dbReference type="PROSITE" id="PS51257">
    <property type="entry name" value="PROKAR_LIPOPROTEIN"/>
    <property type="match status" value="1"/>
</dbReference>
<accession>A0A1Z2XHK1</accession>
<evidence type="ECO:0000313" key="4">
    <source>
        <dbReference type="EMBL" id="TGY74703.1"/>
    </source>
</evidence>
<organism evidence="3 5">
    <name type="scientific">Muribaculum intestinale</name>
    <dbReference type="NCBI Taxonomy" id="1796646"/>
    <lineage>
        <taxon>Bacteria</taxon>
        <taxon>Pseudomonadati</taxon>
        <taxon>Bacteroidota</taxon>
        <taxon>Bacteroidia</taxon>
        <taxon>Bacteroidales</taxon>
        <taxon>Muribaculaceae</taxon>
        <taxon>Muribaculum</taxon>
    </lineage>
</organism>
<gene>
    <name evidence="3" type="ORF">A4V02_09840</name>
    <name evidence="4" type="ORF">E5333_05705</name>
</gene>
<keyword evidence="1" id="KW-0732">Signal</keyword>
<proteinExistence type="predicted"/>
<evidence type="ECO:0000313" key="5">
    <source>
        <dbReference type="Proteomes" id="UP000186351"/>
    </source>
</evidence>
<protein>
    <submittedName>
        <fullName evidence="4">DUF4296 domain-containing protein</fullName>
    </submittedName>
</protein>
<evidence type="ECO:0000313" key="3">
    <source>
        <dbReference type="EMBL" id="ANU63988.1"/>
    </source>
</evidence>
<reference evidence="4 6" key="3">
    <citation type="submission" date="2019-04" db="EMBL/GenBank/DDBJ databases">
        <title>Microbes associate with the intestines of laboratory mice.</title>
        <authorList>
            <person name="Navarre W."/>
            <person name="Wong E."/>
            <person name="Huang K."/>
            <person name="Tropini C."/>
            <person name="Ng K."/>
            <person name="Yu B."/>
        </authorList>
    </citation>
    <scope>NUCLEOTIDE SEQUENCE [LARGE SCALE GENOMIC DNA]</scope>
    <source>
        <strain evidence="4 6">NM06_A21</strain>
    </source>
</reference>
<dbReference type="GeneID" id="65537170"/>
<sequence>MMRHRSLLVPASLILLGVAGACDRTPDYVLKKKQMVDLLTDIHKAEGVVDLNRTRYGSDSMRKVMKQSVLLRHGVTQEQFDTSMVWYGHNIEKYIEVYDDVIARLESEVAEVDADQGGARVDMAVVGDSADAWPESRMHRYFYGQPDAMVRFNLRRDENWETGDIYTWRFYKSNMQSPLYYAIAAQYTDGTSDYMTGTTTGQGWSEIVMQIDTARTAQNVYGFATVSPAPGEAAYIDSIALVRTRFSPDHYDRASVRTYTPGRE</sequence>
<accession>A0A1B1SB27</accession>
<feature type="domain" description="DUF4296" evidence="2">
    <location>
        <begin position="26"/>
        <end position="108"/>
    </location>
</feature>
<feature type="signal peptide" evidence="1">
    <location>
        <begin position="1"/>
        <end position="21"/>
    </location>
</feature>
<dbReference type="Pfam" id="PF14129">
    <property type="entry name" value="DUF4296"/>
    <property type="match status" value="1"/>
</dbReference>
<dbReference type="Proteomes" id="UP000306630">
    <property type="component" value="Unassembled WGS sequence"/>
</dbReference>
<dbReference type="RefSeq" id="WP_068961281.1">
    <property type="nucleotide sequence ID" value="NZ_CAJTAP010000033.1"/>
</dbReference>
<reference evidence="5" key="1">
    <citation type="submission" date="2016-04" db="EMBL/GenBank/DDBJ databases">
        <title>Complete Genome Sequences of Twelve Strains of a Stable Defined Moderately Diverse Mouse Microbiota 2 (sDMDMm2).</title>
        <authorList>
            <person name="Uchimura Y."/>
            <person name="Wyss M."/>
            <person name="Brugiroux S."/>
            <person name="Limenitakis J.P."/>
            <person name="Stecher B."/>
            <person name="McCoy K.D."/>
            <person name="Macpherson A.J."/>
        </authorList>
    </citation>
    <scope>NUCLEOTIDE SEQUENCE [LARGE SCALE GENOMIC DNA]</scope>
    <source>
        <strain evidence="5">YL27</strain>
    </source>
</reference>
<dbReference type="STRING" id="1796646.A4V02_09840"/>
<evidence type="ECO:0000313" key="6">
    <source>
        <dbReference type="Proteomes" id="UP000306630"/>
    </source>
</evidence>
<dbReference type="OrthoDB" id="678784at2"/>
<reference evidence="3" key="2">
    <citation type="submission" date="2017-04" db="EMBL/GenBank/DDBJ databases">
        <title>Complete Genome Sequences of Twelve Strains of a Stable Defined Moderately Diverse Mouse Microbiota 2 (sDMDMm2).</title>
        <authorList>
            <person name="Uchimura Y."/>
            <person name="Wyss M."/>
            <person name="Brugiroux S."/>
            <person name="Limenitakis J.P."/>
            <person name="Stecher B."/>
            <person name="McCoy K.D."/>
            <person name="Macpherson A.J."/>
        </authorList>
    </citation>
    <scope>NUCLEOTIDE SEQUENCE</scope>
    <source>
        <strain evidence="3">YL27</strain>
    </source>
</reference>
<feature type="chain" id="PRO_5008529377" evidence="1">
    <location>
        <begin position="22"/>
        <end position="264"/>
    </location>
</feature>
<dbReference type="Proteomes" id="UP000186351">
    <property type="component" value="Chromosome"/>
</dbReference>
<dbReference type="EMBL" id="SRYD01000018">
    <property type="protein sequence ID" value="TGY74703.1"/>
    <property type="molecule type" value="Genomic_DNA"/>
</dbReference>
<evidence type="ECO:0000259" key="2">
    <source>
        <dbReference type="Pfam" id="PF14129"/>
    </source>
</evidence>
<dbReference type="InterPro" id="IPR025381">
    <property type="entry name" value="DUF4296"/>
</dbReference>
<name>A0A1B1SB27_9BACT</name>
<dbReference type="EMBL" id="CP015402">
    <property type="protein sequence ID" value="ANU63988.1"/>
    <property type="molecule type" value="Genomic_DNA"/>
</dbReference>
<dbReference type="KEGG" id="pary:A4V02_09840"/>